<dbReference type="STRING" id="269796.Rru_A1947"/>
<dbReference type="InterPro" id="IPR018775">
    <property type="entry name" value="RlaP"/>
</dbReference>
<evidence type="ECO:0000313" key="2">
    <source>
        <dbReference type="Proteomes" id="UP000001929"/>
    </source>
</evidence>
<dbReference type="PATRIC" id="fig|269796.9.peg.2030"/>
<dbReference type="Proteomes" id="UP000001929">
    <property type="component" value="Chromosome"/>
</dbReference>
<dbReference type="EMBL" id="CP000230">
    <property type="protein sequence ID" value="ABC22747.1"/>
    <property type="molecule type" value="Genomic_DNA"/>
</dbReference>
<name>Q2RSZ8_RHORT</name>
<dbReference type="PhylomeDB" id="Q2RSZ8"/>
<gene>
    <name evidence="1" type="ordered locus">Rru_A1947</name>
</gene>
<organism evidence="1 2">
    <name type="scientific">Rhodospirillum rubrum (strain ATCC 11170 / ATH 1.1.1 / DSM 467 / LMG 4362 / NCIMB 8255 / S1)</name>
    <dbReference type="NCBI Taxonomy" id="269796"/>
    <lineage>
        <taxon>Bacteria</taxon>
        <taxon>Pseudomonadati</taxon>
        <taxon>Pseudomonadota</taxon>
        <taxon>Alphaproteobacteria</taxon>
        <taxon>Rhodospirillales</taxon>
        <taxon>Rhodospirillaceae</taxon>
        <taxon>Rhodospirillum</taxon>
    </lineage>
</organism>
<proteinExistence type="predicted"/>
<dbReference type="HOGENOM" id="CLU_1000694_0_0_5"/>
<dbReference type="EnsemblBacteria" id="ABC22747">
    <property type="protein sequence ID" value="ABC22747"/>
    <property type="gene ID" value="Rru_A1947"/>
</dbReference>
<reference evidence="1 2" key="1">
    <citation type="journal article" date="2011" name="Stand. Genomic Sci.">
        <title>Complete genome sequence of Rhodospirillum rubrum type strain (S1).</title>
        <authorList>
            <person name="Munk A.C."/>
            <person name="Copeland A."/>
            <person name="Lucas S."/>
            <person name="Lapidus A."/>
            <person name="Del Rio T.G."/>
            <person name="Barry K."/>
            <person name="Detter J.C."/>
            <person name="Hammon N."/>
            <person name="Israni S."/>
            <person name="Pitluck S."/>
            <person name="Brettin T."/>
            <person name="Bruce D."/>
            <person name="Han C."/>
            <person name="Tapia R."/>
            <person name="Gilna P."/>
            <person name="Schmutz J."/>
            <person name="Larimer F."/>
            <person name="Land M."/>
            <person name="Kyrpides N.C."/>
            <person name="Mavromatis K."/>
            <person name="Richardson P."/>
            <person name="Rohde M."/>
            <person name="Goker M."/>
            <person name="Klenk H.P."/>
            <person name="Zhang Y."/>
            <person name="Roberts G.P."/>
            <person name="Reslewic S."/>
            <person name="Schwartz D.C."/>
        </authorList>
    </citation>
    <scope>NUCLEOTIDE SEQUENCE [LARGE SCALE GENOMIC DNA]</scope>
    <source>
        <strain evidence="2">ATCC 11170 / ATH 1.1.1 / DSM 467 / LMG 4362 / NCIMB 8255 / S1</strain>
    </source>
</reference>
<accession>Q2RSZ8</accession>
<protein>
    <submittedName>
        <fullName evidence="1">Nucleotidyltransferase-like</fullName>
    </submittedName>
</protein>
<keyword evidence="2" id="KW-1185">Reference proteome</keyword>
<dbReference type="RefSeq" id="WP_011389700.1">
    <property type="nucleotide sequence ID" value="NC_007643.1"/>
</dbReference>
<sequence>MVDAVTSPSPLPTLSRPVADSLGPAAARAVAAFAEAEGVSLPHAALTGPLAWGLPDDGVSAPVVCACVFIRPAQAYLGLVEPPDILHLDATDDMPAVVGWDARRVLRMALRSNAVVWEWLASPVIDGPGARADFREAFLALATRGYARSTLLGHYLGVAKAAMNAYFPDEPREAARIKYMHTLRALMAVDWILGKNAPPPPDWARLRAGASLPAEAAPLLDALEVGPPAERRHPVLDGWIDSVFEASRAKGGDLSDDHPPLAELDGLYRSLFAAPARR</sequence>
<dbReference type="KEGG" id="rru:Rru_A1947"/>
<evidence type="ECO:0000313" key="1">
    <source>
        <dbReference type="EMBL" id="ABC22747.1"/>
    </source>
</evidence>
<dbReference type="AlphaFoldDB" id="Q2RSZ8"/>
<dbReference type="eggNOG" id="COG3541">
    <property type="taxonomic scope" value="Bacteria"/>
</dbReference>
<dbReference type="Pfam" id="PF10127">
    <property type="entry name" value="RlaP"/>
    <property type="match status" value="1"/>
</dbReference>